<gene>
    <name evidence="4" type="ORF">C7999DRAFT_31010</name>
</gene>
<evidence type="ECO:0000313" key="5">
    <source>
        <dbReference type="Proteomes" id="UP001303647"/>
    </source>
</evidence>
<feature type="compositionally biased region" description="Basic and acidic residues" evidence="2">
    <location>
        <begin position="153"/>
        <end position="164"/>
    </location>
</feature>
<feature type="compositionally biased region" description="Low complexity" evidence="2">
    <location>
        <begin position="532"/>
        <end position="543"/>
    </location>
</feature>
<name>A0AAN7CUC0_9PEZI</name>
<feature type="region of interest" description="Disordered" evidence="2">
    <location>
        <begin position="270"/>
        <end position="307"/>
    </location>
</feature>
<dbReference type="FunFam" id="1.10.220.150:FF:000010">
    <property type="entry name" value="Stromal membrane-associated protein"/>
    <property type="match status" value="1"/>
</dbReference>
<dbReference type="Pfam" id="PF01412">
    <property type="entry name" value="ArfGap"/>
    <property type="match status" value="1"/>
</dbReference>
<feature type="compositionally biased region" description="Low complexity" evidence="2">
    <location>
        <begin position="374"/>
        <end position="401"/>
    </location>
</feature>
<feature type="compositionally biased region" description="Polar residues" evidence="2">
    <location>
        <begin position="281"/>
        <end position="302"/>
    </location>
</feature>
<proteinExistence type="predicted"/>
<dbReference type="GO" id="GO:0005737">
    <property type="term" value="C:cytoplasm"/>
    <property type="evidence" value="ECO:0007669"/>
    <property type="project" value="TreeGrafter"/>
</dbReference>
<organism evidence="4 5">
    <name type="scientific">Corynascus novoguineensis</name>
    <dbReference type="NCBI Taxonomy" id="1126955"/>
    <lineage>
        <taxon>Eukaryota</taxon>
        <taxon>Fungi</taxon>
        <taxon>Dikarya</taxon>
        <taxon>Ascomycota</taxon>
        <taxon>Pezizomycotina</taxon>
        <taxon>Sordariomycetes</taxon>
        <taxon>Sordariomycetidae</taxon>
        <taxon>Sordariales</taxon>
        <taxon>Chaetomiaceae</taxon>
        <taxon>Corynascus</taxon>
    </lineage>
</organism>
<dbReference type="GO" id="GO:0005096">
    <property type="term" value="F:GTPase activator activity"/>
    <property type="evidence" value="ECO:0007669"/>
    <property type="project" value="InterPro"/>
</dbReference>
<feature type="region of interest" description="Disordered" evidence="2">
    <location>
        <begin position="445"/>
        <end position="472"/>
    </location>
</feature>
<dbReference type="InterPro" id="IPR037278">
    <property type="entry name" value="ARFGAP/RecO"/>
</dbReference>
<feature type="region of interest" description="Disordered" evidence="2">
    <location>
        <begin position="153"/>
        <end position="255"/>
    </location>
</feature>
<feature type="region of interest" description="Disordered" evidence="2">
    <location>
        <begin position="362"/>
        <end position="426"/>
    </location>
</feature>
<evidence type="ECO:0000313" key="4">
    <source>
        <dbReference type="EMBL" id="KAK4248518.1"/>
    </source>
</evidence>
<dbReference type="InterPro" id="IPR001164">
    <property type="entry name" value="ArfGAP_dom"/>
</dbReference>
<comment type="caution">
    <text evidence="4">The sequence shown here is derived from an EMBL/GenBank/DDBJ whole genome shotgun (WGS) entry which is preliminary data.</text>
</comment>
<reference evidence="4" key="2">
    <citation type="submission" date="2023-05" db="EMBL/GenBank/DDBJ databases">
        <authorList>
            <consortium name="Lawrence Berkeley National Laboratory"/>
            <person name="Steindorff A."/>
            <person name="Hensen N."/>
            <person name="Bonometti L."/>
            <person name="Westerberg I."/>
            <person name="Brannstrom I.O."/>
            <person name="Guillou S."/>
            <person name="Cros-Aarteil S."/>
            <person name="Calhoun S."/>
            <person name="Haridas S."/>
            <person name="Kuo A."/>
            <person name="Mondo S."/>
            <person name="Pangilinan J."/>
            <person name="Riley R."/>
            <person name="Labutti K."/>
            <person name="Andreopoulos B."/>
            <person name="Lipzen A."/>
            <person name="Chen C."/>
            <person name="Yanf M."/>
            <person name="Daum C."/>
            <person name="Ng V."/>
            <person name="Clum A."/>
            <person name="Ohm R."/>
            <person name="Martin F."/>
            <person name="Silar P."/>
            <person name="Natvig D."/>
            <person name="Lalanne C."/>
            <person name="Gautier V."/>
            <person name="Ament-Velasquez S.L."/>
            <person name="Kruys A."/>
            <person name="Hutchinson M.I."/>
            <person name="Powell A.J."/>
            <person name="Barry K."/>
            <person name="Miller A.N."/>
            <person name="Grigoriev I.V."/>
            <person name="Debuchy R."/>
            <person name="Gladieux P."/>
            <person name="Thoren M.H."/>
            <person name="Johannesson H."/>
        </authorList>
    </citation>
    <scope>NUCLEOTIDE SEQUENCE</scope>
    <source>
        <strain evidence="4">CBS 359.72</strain>
    </source>
</reference>
<accession>A0AAN7CUC0</accession>
<evidence type="ECO:0000259" key="3">
    <source>
        <dbReference type="PROSITE" id="PS50115"/>
    </source>
</evidence>
<feature type="compositionally biased region" description="Polar residues" evidence="2">
    <location>
        <begin position="364"/>
        <end position="373"/>
    </location>
</feature>
<dbReference type="Gene3D" id="1.10.220.150">
    <property type="entry name" value="Arf GTPase activating protein"/>
    <property type="match status" value="1"/>
</dbReference>
<dbReference type="PRINTS" id="PR00405">
    <property type="entry name" value="REVINTRACTNG"/>
</dbReference>
<evidence type="ECO:0000256" key="2">
    <source>
        <dbReference type="SAM" id="MobiDB-lite"/>
    </source>
</evidence>
<dbReference type="PANTHER" id="PTHR45705">
    <property type="entry name" value="FI20236P1"/>
    <property type="match status" value="1"/>
</dbReference>
<dbReference type="InterPro" id="IPR038508">
    <property type="entry name" value="ArfGAP_dom_sf"/>
</dbReference>
<reference evidence="4" key="1">
    <citation type="journal article" date="2023" name="Mol. Phylogenet. Evol.">
        <title>Genome-scale phylogeny and comparative genomics of the fungal order Sordariales.</title>
        <authorList>
            <person name="Hensen N."/>
            <person name="Bonometti L."/>
            <person name="Westerberg I."/>
            <person name="Brannstrom I.O."/>
            <person name="Guillou S."/>
            <person name="Cros-Aarteil S."/>
            <person name="Calhoun S."/>
            <person name="Haridas S."/>
            <person name="Kuo A."/>
            <person name="Mondo S."/>
            <person name="Pangilinan J."/>
            <person name="Riley R."/>
            <person name="LaButti K."/>
            <person name="Andreopoulos B."/>
            <person name="Lipzen A."/>
            <person name="Chen C."/>
            <person name="Yan M."/>
            <person name="Daum C."/>
            <person name="Ng V."/>
            <person name="Clum A."/>
            <person name="Steindorff A."/>
            <person name="Ohm R.A."/>
            <person name="Martin F."/>
            <person name="Silar P."/>
            <person name="Natvig D.O."/>
            <person name="Lalanne C."/>
            <person name="Gautier V."/>
            <person name="Ament-Velasquez S.L."/>
            <person name="Kruys A."/>
            <person name="Hutchinson M.I."/>
            <person name="Powell A.J."/>
            <person name="Barry K."/>
            <person name="Miller A.N."/>
            <person name="Grigoriev I.V."/>
            <person name="Debuchy R."/>
            <person name="Gladieux P."/>
            <person name="Hiltunen Thoren M."/>
            <person name="Johannesson H."/>
        </authorList>
    </citation>
    <scope>NUCLEOTIDE SEQUENCE</scope>
    <source>
        <strain evidence="4">CBS 359.72</strain>
    </source>
</reference>
<dbReference type="EMBL" id="MU857636">
    <property type="protein sequence ID" value="KAK4248518.1"/>
    <property type="molecule type" value="Genomic_DNA"/>
</dbReference>
<sequence length="561" mass="57502">MSRRPPNLAAERAAQNQQTIKNLLKLEPNKVCADCKRNKHPRWASWNLGVFICIRCSGIHRGMGTHISRVKSVDLDAWTDEQLQSILSWGNARANKYWEAKLAPGHVPSEAKIENFIRTKYELKRWVMEGPMPDPATLDAEGDDDVPLSVVKEKQNVERRESVRKASVGRSAAPQADLIGGDPVVAPAAPAPAPLRASNTGPTAMQVPAKSGPAPPKATSTKDSLLGLDFLGTQPAAPPRPASTTGTPSSGQSRPDLKQSILSLYATAPRPQPQPAAQQASHTPSGSLSGFSSPAGMSQAQGSVGGLNDAFSSLSFASSPSPKPAQTDAFASLGSFTSSRPAPQSSGSTFSALSGGSFFDSRPAVSSTHQPKQSVGSTSGWGSTSSPAAAPKPAAPPASSAFGDLFDLSTPSPAAPASQPAAAPTTTTNVSSVFNLSINQSKSTSPAAAASTAPNPLDSVGGNSWGGSDVWGNNAWAAAETPKAAPEPAKPAAAASSNDMGWASLASQPIVPGASGGFVPKVAADEEFGGWTSSTTTATTSTAKPVGGLPGADDVFSNVWE</sequence>
<protein>
    <recommendedName>
        <fullName evidence="3">Arf-GAP domain-containing protein</fullName>
    </recommendedName>
</protein>
<keyword evidence="1" id="KW-0862">Zinc</keyword>
<feature type="region of interest" description="Disordered" evidence="2">
    <location>
        <begin position="530"/>
        <end position="561"/>
    </location>
</feature>
<keyword evidence="1" id="KW-0863">Zinc-finger</keyword>
<dbReference type="GO" id="GO:0008270">
    <property type="term" value="F:zinc ion binding"/>
    <property type="evidence" value="ECO:0007669"/>
    <property type="project" value="UniProtKB-KW"/>
</dbReference>
<dbReference type="PANTHER" id="PTHR45705:SF1">
    <property type="entry name" value="FI20236P1"/>
    <property type="match status" value="1"/>
</dbReference>
<dbReference type="InterPro" id="IPR051718">
    <property type="entry name" value="ARF_GTPase-activating"/>
</dbReference>
<feature type="compositionally biased region" description="Polar residues" evidence="2">
    <location>
        <begin position="242"/>
        <end position="253"/>
    </location>
</feature>
<dbReference type="Proteomes" id="UP001303647">
    <property type="component" value="Unassembled WGS sequence"/>
</dbReference>
<keyword evidence="1" id="KW-0479">Metal-binding</keyword>
<dbReference type="CDD" id="cd08839">
    <property type="entry name" value="ArfGap_SMAP"/>
    <property type="match status" value="1"/>
</dbReference>
<feature type="domain" description="Arf-GAP" evidence="3">
    <location>
        <begin position="17"/>
        <end position="145"/>
    </location>
</feature>
<dbReference type="PROSITE" id="PS50115">
    <property type="entry name" value="ARFGAP"/>
    <property type="match status" value="1"/>
</dbReference>
<keyword evidence="5" id="KW-1185">Reference proteome</keyword>
<dbReference type="AlphaFoldDB" id="A0AAN7CUC0"/>
<dbReference type="SUPFAM" id="SSF57863">
    <property type="entry name" value="ArfGap/RecO-like zinc finger"/>
    <property type="match status" value="1"/>
</dbReference>
<dbReference type="SMART" id="SM00105">
    <property type="entry name" value="ArfGap"/>
    <property type="match status" value="1"/>
</dbReference>
<dbReference type="InterPro" id="IPR044732">
    <property type="entry name" value="ArfGAP_SMAP1-like"/>
</dbReference>
<evidence type="ECO:0000256" key="1">
    <source>
        <dbReference type="PROSITE-ProRule" id="PRU00288"/>
    </source>
</evidence>
<feature type="compositionally biased region" description="Low complexity" evidence="2">
    <location>
        <begin position="409"/>
        <end position="426"/>
    </location>
</feature>
<feature type="compositionally biased region" description="Low complexity" evidence="2">
    <location>
        <begin position="445"/>
        <end position="454"/>
    </location>
</feature>